<feature type="signal peptide" evidence="2">
    <location>
        <begin position="1"/>
        <end position="27"/>
    </location>
</feature>
<feature type="chain" id="PRO_5002746693" evidence="2">
    <location>
        <begin position="28"/>
        <end position="488"/>
    </location>
</feature>
<evidence type="ECO:0000256" key="2">
    <source>
        <dbReference type="SAM" id="SignalP"/>
    </source>
</evidence>
<sequence>MFKRLPVIQTLFSTLAVSMVLTSSALATKPTLIAEEESFNPIAPKSESAPVENSDVVEPRRRPFFDNGYQRVIDQTVQMVTNPKAQRLAKRFGLNILNVTWEDTGRYKNSSFGPNISDMTIQVQHRDPKTRSNRLHLMPVIRHPNFSDKTADVRLDRFFLKVGNEKGAKLRKVALKDILKDPRRYLHQPNSWTGRQKSLLAPRDTHALVSAQASFLPIPKGGKAEFNPVLFNYQSYADNPAVLTILATREGTSMTVIDNKRDAFSAGQTWGQRLFFNQNGERASLTGQRASDFVSSGQSSSSSASSSKEVEDRGLNMVLLIQVPLKQKRPPMPLFTPEAMEDSAVGASAPTAKAQRSNVEAAVIGHGEVEGPFTEIDNLAIERDPRFPVRVTVQFYKATSNGAVSQADMKHINQQIARVYDDADYVGSLVVEGDTGRPTEYDGSKQEPPTWWQEFWKRHRSNTGQSKEDAWEMLNRLIAQAWSENSDS</sequence>
<evidence type="ECO:0000256" key="1">
    <source>
        <dbReference type="SAM" id="MobiDB-lite"/>
    </source>
</evidence>
<accession>B0C926</accession>
<dbReference type="Proteomes" id="UP000000268">
    <property type="component" value="Chromosome"/>
</dbReference>
<proteinExistence type="predicted"/>
<dbReference type="KEGG" id="amr:AM1_1536"/>
<keyword evidence="4" id="KW-1185">Reference proteome</keyword>
<protein>
    <submittedName>
        <fullName evidence="3">Uncharacterized protein</fullName>
    </submittedName>
</protein>
<keyword evidence="2" id="KW-0732">Signal</keyword>
<evidence type="ECO:0000313" key="3">
    <source>
        <dbReference type="EMBL" id="ABW26561.1"/>
    </source>
</evidence>
<dbReference type="AlphaFoldDB" id="B0C926"/>
<dbReference type="EMBL" id="CP000828">
    <property type="protein sequence ID" value="ABW26561.1"/>
    <property type="molecule type" value="Genomic_DNA"/>
</dbReference>
<feature type="compositionally biased region" description="Low complexity" evidence="1">
    <location>
        <begin position="291"/>
        <end position="307"/>
    </location>
</feature>
<feature type="region of interest" description="Disordered" evidence="1">
    <location>
        <begin position="287"/>
        <end position="310"/>
    </location>
</feature>
<dbReference type="RefSeq" id="WP_012162085.1">
    <property type="nucleotide sequence ID" value="NC_009925.1"/>
</dbReference>
<dbReference type="STRING" id="329726.AM1_1536"/>
<reference evidence="3 4" key="1">
    <citation type="journal article" date="2008" name="Proc. Natl. Acad. Sci. U.S.A.">
        <title>Niche adaptation and genome expansion in the chlorophyll d-producing cyanobacterium Acaryochloris marina.</title>
        <authorList>
            <person name="Swingley W.D."/>
            <person name="Chen M."/>
            <person name="Cheung P.C."/>
            <person name="Conrad A.L."/>
            <person name="Dejesa L.C."/>
            <person name="Hao J."/>
            <person name="Honchak B.M."/>
            <person name="Karbach L.E."/>
            <person name="Kurdoglu A."/>
            <person name="Lahiri S."/>
            <person name="Mastrian S.D."/>
            <person name="Miyashita H."/>
            <person name="Page L."/>
            <person name="Ramakrishna P."/>
            <person name="Satoh S."/>
            <person name="Sattley W.M."/>
            <person name="Shimada Y."/>
            <person name="Taylor H.L."/>
            <person name="Tomo T."/>
            <person name="Tsuchiya T."/>
            <person name="Wang Z.T."/>
            <person name="Raymond J."/>
            <person name="Mimuro M."/>
            <person name="Blankenship R.E."/>
            <person name="Touchman J.W."/>
        </authorList>
    </citation>
    <scope>NUCLEOTIDE SEQUENCE [LARGE SCALE GENOMIC DNA]</scope>
    <source>
        <strain evidence="4">MBIC 11017</strain>
    </source>
</reference>
<organism evidence="3 4">
    <name type="scientific">Acaryochloris marina (strain MBIC 11017)</name>
    <dbReference type="NCBI Taxonomy" id="329726"/>
    <lineage>
        <taxon>Bacteria</taxon>
        <taxon>Bacillati</taxon>
        <taxon>Cyanobacteriota</taxon>
        <taxon>Cyanophyceae</taxon>
        <taxon>Acaryochloridales</taxon>
        <taxon>Acaryochloridaceae</taxon>
        <taxon>Acaryochloris</taxon>
    </lineage>
</organism>
<name>B0C926_ACAM1</name>
<evidence type="ECO:0000313" key="4">
    <source>
        <dbReference type="Proteomes" id="UP000000268"/>
    </source>
</evidence>
<gene>
    <name evidence="3" type="ordered locus">AM1_1536</name>
</gene>
<dbReference type="eggNOG" id="ENOG502Z82X">
    <property type="taxonomic scope" value="Bacteria"/>
</dbReference>
<dbReference type="HOGENOM" id="CLU_584876_0_0_3"/>